<name>E8RPR0_ASTEC</name>
<accession>E8RPR0</accession>
<dbReference type="RefSeq" id="WP_013477871.1">
    <property type="nucleotide sequence ID" value="NC_014816.1"/>
</dbReference>
<dbReference type="KEGG" id="aex:Astex_0339"/>
<dbReference type="HOGENOM" id="CLU_145382_0_0_5"/>
<proteinExistence type="predicted"/>
<dbReference type="STRING" id="573065.Astex_0339"/>
<dbReference type="AlphaFoldDB" id="E8RPR0"/>
<evidence type="ECO:0000313" key="2">
    <source>
        <dbReference type="Proteomes" id="UP000001492"/>
    </source>
</evidence>
<dbReference type="EMBL" id="CP002395">
    <property type="protein sequence ID" value="ADU12037.1"/>
    <property type="molecule type" value="Genomic_DNA"/>
</dbReference>
<dbReference type="InterPro" id="IPR021791">
    <property type="entry name" value="Phage_TAC_11"/>
</dbReference>
<evidence type="ECO:0008006" key="3">
    <source>
        <dbReference type="Google" id="ProtNLM"/>
    </source>
</evidence>
<reference evidence="2" key="1">
    <citation type="submission" date="2010-12" db="EMBL/GenBank/DDBJ databases">
        <title>Complete sequence of chromosome 1 of Asticcacaulis excentricus CB 48.</title>
        <authorList>
            <consortium name="US DOE Joint Genome Institute"/>
            <person name="Lucas S."/>
            <person name="Copeland A."/>
            <person name="Lapidus A."/>
            <person name="Cheng J.-F."/>
            <person name="Bruce D."/>
            <person name="Goodwin L."/>
            <person name="Pitluck S."/>
            <person name="Teshima H."/>
            <person name="Davenport K."/>
            <person name="Detter J.C."/>
            <person name="Han C."/>
            <person name="Tapia R."/>
            <person name="Land M."/>
            <person name="Hauser L."/>
            <person name="Jeffries C."/>
            <person name="Kyrpides N."/>
            <person name="Ivanova N."/>
            <person name="Ovchinnikova G."/>
            <person name="Brun Y.V."/>
            <person name="Woyke T."/>
        </authorList>
    </citation>
    <scope>NUCLEOTIDE SEQUENCE [LARGE SCALE GENOMIC DNA]</scope>
    <source>
        <strain evidence="2">ATCC 15261 / DSM 4724 / KCTC 12464 / NCIMB 9791 / VKM B-1370 / CB 48</strain>
    </source>
</reference>
<organism evidence="1 2">
    <name type="scientific">Asticcacaulis excentricus (strain ATCC 15261 / DSM 4724 / KCTC 12464 / NCIMB 9791 / VKM B-1370 / CB 48)</name>
    <dbReference type="NCBI Taxonomy" id="573065"/>
    <lineage>
        <taxon>Bacteria</taxon>
        <taxon>Pseudomonadati</taxon>
        <taxon>Pseudomonadota</taxon>
        <taxon>Alphaproteobacteria</taxon>
        <taxon>Caulobacterales</taxon>
        <taxon>Caulobacteraceae</taxon>
        <taxon>Asticcacaulis</taxon>
    </lineage>
</organism>
<gene>
    <name evidence="1" type="ordered locus">Astex_0339</name>
</gene>
<dbReference type="Proteomes" id="UP000001492">
    <property type="component" value="Chromosome 1"/>
</dbReference>
<dbReference type="eggNOG" id="ENOG5032XFF">
    <property type="taxonomic scope" value="Bacteria"/>
</dbReference>
<dbReference type="OrthoDB" id="7509188at2"/>
<dbReference type="Pfam" id="PF11836">
    <property type="entry name" value="Phage_TAC_11"/>
    <property type="match status" value="1"/>
</dbReference>
<protein>
    <recommendedName>
        <fullName evidence="3">Gene transfer agent family protein</fullName>
    </recommendedName>
</protein>
<evidence type="ECO:0000313" key="1">
    <source>
        <dbReference type="EMBL" id="ADU12037.1"/>
    </source>
</evidence>
<keyword evidence="2" id="KW-1185">Reference proteome</keyword>
<sequence>MSRAAEVELSFGGADRLFRLPIGRIRAIQEKCDAGLMELLNRYALGHDRIDDTREVILQGLIGGGMVITEAQKLIEAFFDPPEIPKRQFTHLAQAIVSVALFGVPDEPPGETEAVTA</sequence>